<dbReference type="EMBL" id="CP033151">
    <property type="protein sequence ID" value="AYO43485.1"/>
    <property type="molecule type" value="Genomic_DNA"/>
</dbReference>
<dbReference type="InterPro" id="IPR035298">
    <property type="entry name" value="PSMD13"/>
</dbReference>
<dbReference type="GO" id="GO:0005198">
    <property type="term" value="F:structural molecule activity"/>
    <property type="evidence" value="ECO:0007669"/>
    <property type="project" value="TreeGrafter"/>
</dbReference>
<keyword evidence="5" id="KW-1185">Reference proteome</keyword>
<dbReference type="STRING" id="425264.A0A3G2S5Z7"/>
<evidence type="ECO:0000256" key="1">
    <source>
        <dbReference type="ARBA" id="ARBA00006207"/>
    </source>
</evidence>
<dbReference type="GO" id="GO:0006511">
    <property type="term" value="P:ubiquitin-dependent protein catabolic process"/>
    <property type="evidence" value="ECO:0007669"/>
    <property type="project" value="TreeGrafter"/>
</dbReference>
<protein>
    <submittedName>
        <fullName evidence="4">Putative 26S proteasome regulatory subunit rpn9</fullName>
    </submittedName>
</protein>
<dbReference type="AlphaFoldDB" id="A0A3G2S5Z7"/>
<dbReference type="VEuPathDB" id="FungiDB:DNF11_2535"/>
<dbReference type="Pfam" id="PF22037">
    <property type="entry name" value="PSD13_N"/>
    <property type="match status" value="1"/>
</dbReference>
<dbReference type="GO" id="GO:0005829">
    <property type="term" value="C:cytosol"/>
    <property type="evidence" value="ECO:0007669"/>
    <property type="project" value="TreeGrafter"/>
</dbReference>
<dbReference type="InterPro" id="IPR000717">
    <property type="entry name" value="PCI_dom"/>
</dbReference>
<evidence type="ECO:0000313" key="5">
    <source>
        <dbReference type="Proteomes" id="UP000269793"/>
    </source>
</evidence>
<dbReference type="PANTHER" id="PTHR10539:SF0">
    <property type="entry name" value="26S PROTEASOME NON-ATPASE REGULATORY SUBUNIT 13"/>
    <property type="match status" value="1"/>
</dbReference>
<comment type="similarity">
    <text evidence="1">Belongs to the proteasome subunit S11 family.</text>
</comment>
<dbReference type="SMART" id="SM00088">
    <property type="entry name" value="PINT"/>
    <property type="match status" value="1"/>
</dbReference>
<dbReference type="Proteomes" id="UP000269793">
    <property type="component" value="Chromosome IV"/>
</dbReference>
<organism evidence="4 5">
    <name type="scientific">Malassezia restricta (strain ATCC 96810 / NBRC 103918 / CBS 7877)</name>
    <name type="common">Seborrheic dermatitis infection agent</name>
    <dbReference type="NCBI Taxonomy" id="425264"/>
    <lineage>
        <taxon>Eukaryota</taxon>
        <taxon>Fungi</taxon>
        <taxon>Dikarya</taxon>
        <taxon>Basidiomycota</taxon>
        <taxon>Ustilaginomycotina</taxon>
        <taxon>Malasseziomycetes</taxon>
        <taxon>Malasseziales</taxon>
        <taxon>Malasseziaceae</taxon>
        <taxon>Malassezia</taxon>
    </lineage>
</organism>
<dbReference type="InterPro" id="IPR036390">
    <property type="entry name" value="WH_DNA-bd_sf"/>
</dbReference>
<dbReference type="OrthoDB" id="1093at2759"/>
<name>A0A3G2S5Z7_MALR7</name>
<dbReference type="GO" id="GO:0005634">
    <property type="term" value="C:nucleus"/>
    <property type="evidence" value="ECO:0007669"/>
    <property type="project" value="TreeGrafter"/>
</dbReference>
<evidence type="ECO:0000313" key="4">
    <source>
        <dbReference type="EMBL" id="AYO43485.1"/>
    </source>
</evidence>
<gene>
    <name evidence="4" type="primary">rpn9</name>
    <name evidence="4" type="ORF">DNF11_2535</name>
</gene>
<evidence type="ECO:0000259" key="3">
    <source>
        <dbReference type="PROSITE" id="PS50250"/>
    </source>
</evidence>
<feature type="domain" description="PCI" evidence="3">
    <location>
        <begin position="176"/>
        <end position="344"/>
    </location>
</feature>
<keyword evidence="2 4" id="KW-0647">Proteasome</keyword>
<dbReference type="GO" id="GO:0008541">
    <property type="term" value="C:proteasome regulatory particle, lid subcomplex"/>
    <property type="evidence" value="ECO:0007669"/>
    <property type="project" value="TreeGrafter"/>
</dbReference>
<dbReference type="InterPro" id="IPR054179">
    <property type="entry name" value="PSD13_N"/>
</dbReference>
<reference evidence="4 5" key="1">
    <citation type="submission" date="2018-10" db="EMBL/GenBank/DDBJ databases">
        <title>Complete genome sequence of Malassezia restricta CBS 7877.</title>
        <authorList>
            <person name="Morand S.C."/>
            <person name="Bertignac M."/>
            <person name="Iltis A."/>
            <person name="Kolder I."/>
            <person name="Pirovano W."/>
            <person name="Jourdain R."/>
            <person name="Clavaud C."/>
        </authorList>
    </citation>
    <scope>NUCLEOTIDE SEQUENCE [LARGE SCALE GENOMIC DNA]</scope>
    <source>
        <strain evidence="4 5">CBS 7877</strain>
    </source>
</reference>
<evidence type="ECO:0000256" key="2">
    <source>
        <dbReference type="ARBA" id="ARBA00022942"/>
    </source>
</evidence>
<dbReference type="Gene3D" id="1.25.40.570">
    <property type="match status" value="1"/>
</dbReference>
<dbReference type="PROSITE" id="PS50250">
    <property type="entry name" value="PCI"/>
    <property type="match status" value="1"/>
</dbReference>
<dbReference type="SUPFAM" id="SSF46785">
    <property type="entry name" value="Winged helix' DNA-binding domain"/>
    <property type="match status" value="1"/>
</dbReference>
<dbReference type="PANTHER" id="PTHR10539">
    <property type="entry name" value="26S PROTEASOME NON-ATPASE REGULATORY SUBUNIT 13"/>
    <property type="match status" value="1"/>
</dbReference>
<sequence length="385" mass="44262">MDGRDYLTSVLSDDHVPQELRAYYESFRELRDQRLWYQLTLQVESFLRHPASQERPRHIDLYEHFIRTFARHINHLVLASMGVIVSRQYEHAADALAFLQRLATETDQPETQDAHVLLSMEAAHFQLLLGDLSGTRAAMDRCAKLLDSFDAVEPVVHASFYRVCGNYHKAKAEYADYYRNYFLFLACIHVDAEMSKAEQVQCAHDLSISALLGDTIYNFGELLLHPILASLQGSEYAWLADLLFAFNAGDMGRFEALLPRLVSEPMLQAHVPFLRQKLCLMALIESLFHRSMYDRTLPFTTLASETRIPVDEVEHLVMKALCLGLVRGSIDQVAQLVRITWVQPRVLDTDQMQALLRRLTDWSERVDRVATFVHQQSPDLFPHAL</sequence>
<accession>A0A3G2S5Z7</accession>
<dbReference type="Pfam" id="PF01399">
    <property type="entry name" value="PCI"/>
    <property type="match status" value="1"/>
</dbReference>
<proteinExistence type="inferred from homology"/>